<feature type="transmembrane region" description="Helical" evidence="7">
    <location>
        <begin position="77"/>
        <end position="98"/>
    </location>
</feature>
<keyword evidence="3" id="KW-1003">Cell membrane</keyword>
<dbReference type="RefSeq" id="WP_141491978.1">
    <property type="nucleotide sequence ID" value="NZ_CP032485.1"/>
</dbReference>
<feature type="transmembrane region" description="Helical" evidence="7">
    <location>
        <begin position="218"/>
        <end position="242"/>
    </location>
</feature>
<reference evidence="8 9" key="1">
    <citation type="submission" date="2018-09" db="EMBL/GenBank/DDBJ databases">
        <title>The complete genome sequence of Neokomagataea tanensis NBRC 106556(T).</title>
        <authorList>
            <person name="Chua K.-O."/>
            <person name="See-Too W.-S."/>
            <person name="Hong K.-W."/>
            <person name="Yin W.-F."/>
            <person name="Chan K.-G."/>
        </authorList>
    </citation>
    <scope>NUCLEOTIDE SEQUENCE [LARGE SCALE GENOMIC DNA]</scope>
    <source>
        <strain evidence="9">AH13 \ NBRC 106556</strain>
    </source>
</reference>
<dbReference type="InterPro" id="IPR036259">
    <property type="entry name" value="MFS_trans_sf"/>
</dbReference>
<dbReference type="OrthoDB" id="7283966at2"/>
<keyword evidence="4 7" id="KW-0812">Transmembrane</keyword>
<evidence type="ECO:0000256" key="6">
    <source>
        <dbReference type="ARBA" id="ARBA00023136"/>
    </source>
</evidence>
<feature type="transmembrane region" description="Helical" evidence="7">
    <location>
        <begin position="254"/>
        <end position="272"/>
    </location>
</feature>
<proteinExistence type="predicted"/>
<evidence type="ECO:0000313" key="9">
    <source>
        <dbReference type="Proteomes" id="UP000317214"/>
    </source>
</evidence>
<keyword evidence="5 7" id="KW-1133">Transmembrane helix</keyword>
<feature type="transmembrane region" description="Helical" evidence="7">
    <location>
        <begin position="44"/>
        <end position="65"/>
    </location>
</feature>
<dbReference type="GO" id="GO:0005886">
    <property type="term" value="C:plasma membrane"/>
    <property type="evidence" value="ECO:0007669"/>
    <property type="project" value="UniProtKB-SubCell"/>
</dbReference>
<dbReference type="PANTHER" id="PTHR23513:SF9">
    <property type="entry name" value="ENTEROBACTIN EXPORTER ENTS"/>
    <property type="match status" value="1"/>
</dbReference>
<sequence>MSLSLLNQIPGFRSLALSRLSSQLASSTLAVAIGWHLYDMTHSVAALGYIGLAQFLPMVPLTFVSGHVADRFDRKRVVQICQALEVITLLAMTIATLFNALHPAGIYALGVALGTLRSFEMPCQQAFLPSLTPPALLPQAQSLITSLFMVASIAGPSLGGLLYGLGPAVSYGITCALFFCALLSTSNIRLLTRPASKEPVTLNSVFAGLAFLNTRRDLLGAISMDLFAVLLGGATAMLPVYAESILHAGPMGLGLLRAAPAIGALGMSLWLAQHPLGRRSGMTMYASVFIFGIATIIFGGSHTVWVSILALITLGAADVISMVVRSSLVQLATPDAMRGRVSAVNSLFIGSSNQLGEFESGMMGAALGPEAAVITGGVGTILVAAAWIPLFPRLWSLDRLDEITTEE</sequence>
<keyword evidence="6 7" id="KW-0472">Membrane</keyword>
<evidence type="ECO:0000256" key="7">
    <source>
        <dbReference type="SAM" id="Phobius"/>
    </source>
</evidence>
<comment type="subcellular location">
    <subcellularLocation>
        <location evidence="1">Cell membrane</location>
        <topology evidence="1">Multi-pass membrane protein</topology>
    </subcellularLocation>
</comment>
<feature type="transmembrane region" description="Helical" evidence="7">
    <location>
        <begin position="371"/>
        <end position="390"/>
    </location>
</feature>
<feature type="transmembrane region" description="Helical" evidence="7">
    <location>
        <begin position="161"/>
        <end position="183"/>
    </location>
</feature>
<dbReference type="EMBL" id="CP032485">
    <property type="protein sequence ID" value="QDH24141.1"/>
    <property type="molecule type" value="Genomic_DNA"/>
</dbReference>
<name>A0A4Y6V6A4_9PROT</name>
<gene>
    <name evidence="8" type="ORF">D5366_01410</name>
</gene>
<evidence type="ECO:0000256" key="3">
    <source>
        <dbReference type="ARBA" id="ARBA00022475"/>
    </source>
</evidence>
<accession>A0A4Y6V6A4</accession>
<feature type="transmembrane region" description="Helical" evidence="7">
    <location>
        <begin position="284"/>
        <end position="302"/>
    </location>
</feature>
<dbReference type="Proteomes" id="UP000317214">
    <property type="component" value="Chromosome"/>
</dbReference>
<dbReference type="InterPro" id="IPR010290">
    <property type="entry name" value="TM_effector"/>
</dbReference>
<keyword evidence="9" id="KW-1185">Reference proteome</keyword>
<dbReference type="Pfam" id="PF05977">
    <property type="entry name" value="MFS_3"/>
    <property type="match status" value="1"/>
</dbReference>
<dbReference type="PANTHER" id="PTHR23513">
    <property type="entry name" value="INTEGRAL MEMBRANE EFFLUX PROTEIN-RELATED"/>
    <property type="match status" value="1"/>
</dbReference>
<evidence type="ECO:0000256" key="1">
    <source>
        <dbReference type="ARBA" id="ARBA00004651"/>
    </source>
</evidence>
<evidence type="ECO:0000313" key="8">
    <source>
        <dbReference type="EMBL" id="QDH24141.1"/>
    </source>
</evidence>
<protein>
    <submittedName>
        <fullName evidence="8">MFS transporter</fullName>
    </submittedName>
</protein>
<dbReference type="CDD" id="cd06173">
    <property type="entry name" value="MFS_MefA_like"/>
    <property type="match status" value="1"/>
</dbReference>
<keyword evidence="2" id="KW-0813">Transport</keyword>
<evidence type="ECO:0000256" key="2">
    <source>
        <dbReference type="ARBA" id="ARBA00022448"/>
    </source>
</evidence>
<dbReference type="Gene3D" id="1.20.1250.20">
    <property type="entry name" value="MFS general substrate transporter like domains"/>
    <property type="match status" value="1"/>
</dbReference>
<dbReference type="AlphaFoldDB" id="A0A4Y6V6A4"/>
<dbReference type="KEGG" id="ntn:D5366_01410"/>
<dbReference type="SUPFAM" id="SSF103473">
    <property type="entry name" value="MFS general substrate transporter"/>
    <property type="match status" value="1"/>
</dbReference>
<organism evidence="8 9">
    <name type="scientific">Neokomagataea tanensis</name>
    <dbReference type="NCBI Taxonomy" id="661191"/>
    <lineage>
        <taxon>Bacteria</taxon>
        <taxon>Pseudomonadati</taxon>
        <taxon>Pseudomonadota</taxon>
        <taxon>Alphaproteobacteria</taxon>
        <taxon>Acetobacterales</taxon>
        <taxon>Acetobacteraceae</taxon>
        <taxon>Neokomagataea</taxon>
    </lineage>
</organism>
<evidence type="ECO:0000256" key="5">
    <source>
        <dbReference type="ARBA" id="ARBA00022989"/>
    </source>
</evidence>
<evidence type="ECO:0000256" key="4">
    <source>
        <dbReference type="ARBA" id="ARBA00022692"/>
    </source>
</evidence>